<dbReference type="Pfam" id="PF16197">
    <property type="entry name" value="KAsynt_C_assoc"/>
    <property type="match status" value="1"/>
</dbReference>
<dbReference type="SUPFAM" id="SSF51735">
    <property type="entry name" value="NAD(P)-binding Rossmann-fold domains"/>
    <property type="match status" value="1"/>
</dbReference>
<feature type="domain" description="Ketosynthase family 3 (KS3)" evidence="9">
    <location>
        <begin position="42"/>
        <end position="463"/>
    </location>
</feature>
<dbReference type="InterPro" id="IPR057326">
    <property type="entry name" value="KR_dom"/>
</dbReference>
<dbReference type="PROSITE" id="PS00606">
    <property type="entry name" value="KS3_1"/>
    <property type="match status" value="2"/>
</dbReference>
<dbReference type="OrthoDB" id="2203190at2"/>
<dbReference type="GO" id="GO:0004312">
    <property type="term" value="F:fatty acid synthase activity"/>
    <property type="evidence" value="ECO:0007669"/>
    <property type="project" value="TreeGrafter"/>
</dbReference>
<evidence type="ECO:0000256" key="1">
    <source>
        <dbReference type="ARBA" id="ARBA00003299"/>
    </source>
</evidence>
<name>A0A315XZ24_RUMFL</name>
<keyword evidence="3" id="KW-0596">Phosphopantetheine</keyword>
<dbReference type="SMART" id="SM00822">
    <property type="entry name" value="PKS_KR"/>
    <property type="match status" value="1"/>
</dbReference>
<dbReference type="GO" id="GO:0005737">
    <property type="term" value="C:cytoplasm"/>
    <property type="evidence" value="ECO:0007669"/>
    <property type="project" value="TreeGrafter"/>
</dbReference>
<evidence type="ECO:0000313" key="11">
    <source>
        <dbReference type="Proteomes" id="UP000245720"/>
    </source>
</evidence>
<sequence>MNDINRLMDDLSDKKINKKNILQFIGKNSGISDGNTKGAESDDRIAVIGLACRFPDADDHRQFWDNLLEGKCSIREIKRWDEEDYYSADRNAENMSYSKWGGMLDDIASFDPAFFDITPAEAIKMDPQQRILLEETWHAFENAGYSDRELSGMKCGIYVGIADSSYGDVLSENNISADSYRCMGLNNSILASRISYFLNMKGPAIAVDTACSSSLTAIHLACNALLQGDCEMAAASGVTVYSSPKMYINTSKNNMLSENGKCRPFDKDANGFVPGEGCGVVILKRLGDAVRDNDNILAVIDGSCMNQDGKTNGIMSPNVISQCALEKEVYEKFNIPVEKIGYCEAHGTGTKLGDPIEIEALTESFREHTSKVGFCSIGSVKANIGHTVAAAGVAGVIKLICILNNGVKPPEIGYDECNPYIELESSPFYINTKAEMWEDRADKKCIVSSFGFSGTNVHLVLEGYNASEKGCERRKRLYVFSAKTEAVLKKLLGTYADWLDGQSEDIAARLAYTLMYGRSHFPYRAAFICSDIRELRSSITAYLDEISAGDMCYSQSMADDEAEQLIDSLYESDFSDGDMEKVYGMYLDGYSGNRGRLNVRQRIVCAPGYCFDKSVYWIDGKKDRYKNICVLAERLVKSSADMSARADISNAVVAAADNKKPAYCRNIAAVGEEFFEHTFESDTIVFDNDADKTATDPDTLVRELFARIKKVLLNNTSGSYRIINVFRNVSAGTVPELEALDGLSVTVRCEYPQVSVKNIFTASEAAAALSDSLYEDICCGTEKTVYYSSQGERYVYDYYDAAPSAEGYVFPKEKGNYIVTGGTGGIGSELTAYLTGKLCGNIIILGRKALDYDTEHKLEKMQSDDCKAVYISCDITDEESVRKCAQNIAKSFGTVNGVIHCAGIFRNNFIINKNAEEFDTVLAPKVRGTRLLHQYFGGNGLKFFFVISSVASVIGKTGQSDYTYANRFLDLFVRAKSAENSSCRYASFNYSYWENMGMKLSEDDADELIKKYGIYPFRDSEGTMAFESAMKTASLNNYIVKTKDTSIIKERINAFSSLHRSDTLTTEYSLSEAEDIIRRVLSEVTGYDISMFTKGFELDALNPDSVIINSFNTCIEKYFSGLPKTILYEKNTVEEIAEYVIKQKADLRKHSESHNNDCTDDGSASAPAEKDERSTKLAIIGISGRFASAESVGELWQAVLGEKSLISDLPTERWKEHEKQLKLFDEEIYCKSGGFMNDIYGFDTELFRISPREAKLTDPQERKFMEVVFEALQDSGYSSRTLSSSKVGVFVGSTTNTFSSYAENSWTSGNFTAAQSTPWSISNRISWLCNFHGPSMTIDTACSSGAVAFHTACRSINSGDCDIAVAGGVNIYTHPYKYAVMCRKQMLSRSGVCSAFGKDADGFVPGEGVSAVIIKRLDDAVRDNDHIYAVIESSAVNTAGRSKGFLVPDINQQAEVIEKALSDADLVPEDITYIEAHGTGTQLGDPIEIAALNKVYRRESQRKDLCPVGSVKTNIGHLEAASFFASLAKVICMIRERKIVKTLNSAEINTNIDMDNTPFYFPQSQTEWNADRNGRRIAAISSFGAGGANVHVIVSEYNSMNNKGQNSHSEKEWFPVSAVSSKRLMTYLAVIRERLAESSLSHIGFDDICYSFRRKMPVLDISVGIYAHSADEAVRVIDSVISSGSASDGTVYCEGFGNEEITAELEKWRKGEKLTGAGCGMDLVELPFYPADNMIYRPDSIVQPRRRKYGSSHRQLSGRSVYGIDRGRSFCDGTVNIFEVLDIMGDVLFRYRASDEACIGSVRFAAPTAFVNAEHFETEISEHDIRVYFAEGSTKNLFAEAEFCNADEITDGAEISYIADETLHSDSEVPVSISVHDAVRKFVRAQAPSVSGFAVAYVESCIIYDEISAADEKNIHIGLVKRVSDSKYVIDLRISDGYGSTLMNIKRMYLICKR</sequence>
<dbReference type="InterPro" id="IPR014030">
    <property type="entry name" value="Ketoacyl_synth_N"/>
</dbReference>
<dbReference type="PANTHER" id="PTHR43775:SF37">
    <property type="entry name" value="SI:DKEY-61P9.11"/>
    <property type="match status" value="1"/>
</dbReference>
<evidence type="ECO:0000256" key="4">
    <source>
        <dbReference type="ARBA" id="ARBA00022490"/>
    </source>
</evidence>
<keyword evidence="6" id="KW-0808">Transferase</keyword>
<dbReference type="Pfam" id="PF22336">
    <property type="entry name" value="RhiE-like_linker"/>
    <property type="match status" value="1"/>
</dbReference>
<dbReference type="Pfam" id="PF08659">
    <property type="entry name" value="KR"/>
    <property type="match status" value="1"/>
</dbReference>
<proteinExistence type="predicted"/>
<dbReference type="InterPro" id="IPR036291">
    <property type="entry name" value="NAD(P)-bd_dom_sf"/>
</dbReference>
<dbReference type="SMART" id="SM00825">
    <property type="entry name" value="PKS_KS"/>
    <property type="match status" value="2"/>
</dbReference>
<evidence type="ECO:0000256" key="7">
    <source>
        <dbReference type="ARBA" id="ARBA00022737"/>
    </source>
</evidence>
<protein>
    <submittedName>
        <fullName evidence="10">Polyketide synthase PksN</fullName>
    </submittedName>
</protein>
<organism evidence="10 11">
    <name type="scientific">Ruminococcus flavefaciens</name>
    <dbReference type="NCBI Taxonomy" id="1265"/>
    <lineage>
        <taxon>Bacteria</taxon>
        <taxon>Bacillati</taxon>
        <taxon>Bacillota</taxon>
        <taxon>Clostridia</taxon>
        <taxon>Eubacteriales</taxon>
        <taxon>Oscillospiraceae</taxon>
        <taxon>Ruminococcus</taxon>
    </lineage>
</organism>
<dbReference type="PANTHER" id="PTHR43775">
    <property type="entry name" value="FATTY ACID SYNTHASE"/>
    <property type="match status" value="1"/>
</dbReference>
<dbReference type="GO" id="GO:0071770">
    <property type="term" value="P:DIM/DIP cell wall layer assembly"/>
    <property type="evidence" value="ECO:0007669"/>
    <property type="project" value="TreeGrafter"/>
</dbReference>
<evidence type="ECO:0000256" key="2">
    <source>
        <dbReference type="ARBA" id="ARBA00004789"/>
    </source>
</evidence>
<feature type="region of interest" description="Disordered" evidence="8">
    <location>
        <begin position="1151"/>
        <end position="1170"/>
    </location>
</feature>
<comment type="caution">
    <text evidence="10">The sequence shown here is derived from an EMBL/GenBank/DDBJ whole genome shotgun (WGS) entry which is preliminary data.</text>
</comment>
<dbReference type="GO" id="GO:0006633">
    <property type="term" value="P:fatty acid biosynthetic process"/>
    <property type="evidence" value="ECO:0007669"/>
    <property type="project" value="InterPro"/>
</dbReference>
<dbReference type="InterPro" id="IPR036736">
    <property type="entry name" value="ACP-like_sf"/>
</dbReference>
<dbReference type="InterPro" id="IPR032821">
    <property type="entry name" value="PKS_assoc"/>
</dbReference>
<dbReference type="SUPFAM" id="SSF53901">
    <property type="entry name" value="Thiolase-like"/>
    <property type="match status" value="2"/>
</dbReference>
<dbReference type="InterPro" id="IPR018201">
    <property type="entry name" value="Ketoacyl_synth_AS"/>
</dbReference>
<dbReference type="PROSITE" id="PS52004">
    <property type="entry name" value="KS3_2"/>
    <property type="match status" value="2"/>
</dbReference>
<dbReference type="EMBL" id="QGDI01000005">
    <property type="protein sequence ID" value="PWJ12983.1"/>
    <property type="molecule type" value="Genomic_DNA"/>
</dbReference>
<dbReference type="InterPro" id="IPR016039">
    <property type="entry name" value="Thiolase-like"/>
</dbReference>
<accession>A0A315XZ24</accession>
<dbReference type="InterPro" id="IPR013968">
    <property type="entry name" value="PKS_KR"/>
</dbReference>
<comment type="pathway">
    <text evidence="2">Antibiotic biosynthesis; bacillaene biosynthesis.</text>
</comment>
<evidence type="ECO:0000256" key="3">
    <source>
        <dbReference type="ARBA" id="ARBA00022450"/>
    </source>
</evidence>
<evidence type="ECO:0000313" key="10">
    <source>
        <dbReference type="EMBL" id="PWJ12983.1"/>
    </source>
</evidence>
<dbReference type="Gene3D" id="3.40.50.720">
    <property type="entry name" value="NAD(P)-binding Rossmann-like Domain"/>
    <property type="match status" value="1"/>
</dbReference>
<dbReference type="InterPro" id="IPR014031">
    <property type="entry name" value="Ketoacyl_synth_C"/>
</dbReference>
<evidence type="ECO:0000256" key="6">
    <source>
        <dbReference type="ARBA" id="ARBA00022679"/>
    </source>
</evidence>
<gene>
    <name evidence="10" type="ORF">IE37_01481</name>
</gene>
<dbReference type="GO" id="GO:0004315">
    <property type="term" value="F:3-oxoacyl-[acyl-carrier-protein] synthase activity"/>
    <property type="evidence" value="ECO:0007669"/>
    <property type="project" value="InterPro"/>
</dbReference>
<dbReference type="Gene3D" id="3.40.47.10">
    <property type="match status" value="2"/>
</dbReference>
<dbReference type="FunFam" id="3.40.47.10:FF:000019">
    <property type="entry name" value="Polyketide synthase type I"/>
    <property type="match status" value="1"/>
</dbReference>
<dbReference type="CDD" id="cd00833">
    <property type="entry name" value="PKS"/>
    <property type="match status" value="2"/>
</dbReference>
<evidence type="ECO:0000256" key="8">
    <source>
        <dbReference type="SAM" id="MobiDB-lite"/>
    </source>
</evidence>
<dbReference type="Gene3D" id="1.10.1240.100">
    <property type="match status" value="2"/>
</dbReference>
<keyword evidence="7" id="KW-0677">Repeat</keyword>
<dbReference type="InterPro" id="IPR050091">
    <property type="entry name" value="PKS_NRPS_Biosynth_Enz"/>
</dbReference>
<reference evidence="10 11" key="1">
    <citation type="submission" date="2018-05" db="EMBL/GenBank/DDBJ databases">
        <title>The Hungate 1000. A catalogue of reference genomes from the rumen microbiome.</title>
        <authorList>
            <person name="Kelly W."/>
        </authorList>
    </citation>
    <scope>NUCLEOTIDE SEQUENCE [LARGE SCALE GENOMIC DNA]</scope>
    <source>
        <strain evidence="10 11">SAb67</strain>
    </source>
</reference>
<dbReference type="GO" id="GO:0005886">
    <property type="term" value="C:plasma membrane"/>
    <property type="evidence" value="ECO:0007669"/>
    <property type="project" value="TreeGrafter"/>
</dbReference>
<dbReference type="Pfam" id="PF00109">
    <property type="entry name" value="ketoacyl-synt"/>
    <property type="match status" value="2"/>
</dbReference>
<keyword evidence="4" id="KW-0963">Cytoplasm</keyword>
<comment type="function">
    <text evidence="1">Involved in some intermediate steps for the synthesis of the antibiotic polyketide bacillaene which is involved in secondary metabolism.</text>
</comment>
<dbReference type="InterPro" id="IPR020841">
    <property type="entry name" value="PKS_Beta-ketoAc_synthase_dom"/>
</dbReference>
<dbReference type="Proteomes" id="UP000245720">
    <property type="component" value="Unassembled WGS sequence"/>
</dbReference>
<evidence type="ECO:0000259" key="9">
    <source>
        <dbReference type="PROSITE" id="PS52004"/>
    </source>
</evidence>
<dbReference type="Pfam" id="PF02801">
    <property type="entry name" value="Ketoacyl-synt_C"/>
    <property type="match status" value="2"/>
</dbReference>
<feature type="domain" description="Ketosynthase family 3 (KS3)" evidence="9">
    <location>
        <begin position="1174"/>
        <end position="1596"/>
    </location>
</feature>
<dbReference type="SUPFAM" id="SSF47336">
    <property type="entry name" value="ACP-like"/>
    <property type="match status" value="1"/>
</dbReference>
<keyword evidence="5" id="KW-0597">Phosphoprotein</keyword>
<dbReference type="InterPro" id="IPR054514">
    <property type="entry name" value="RhiE-like_linker"/>
</dbReference>
<evidence type="ECO:0000256" key="5">
    <source>
        <dbReference type="ARBA" id="ARBA00022553"/>
    </source>
</evidence>
<dbReference type="RefSeq" id="WP_146198167.1">
    <property type="nucleotide sequence ID" value="NZ_QGDI01000005.1"/>
</dbReference>